<comment type="caution">
    <text evidence="1">The sequence shown here is derived from an EMBL/GenBank/DDBJ whole genome shotgun (WGS) entry which is preliminary data.</text>
</comment>
<accession>A0A4Y2C8T0</accession>
<keyword evidence="2" id="KW-1185">Reference proteome</keyword>
<name>A0A4Y2C8T0_ARAVE</name>
<dbReference type="EMBL" id="BGPR01000160">
    <property type="protein sequence ID" value="GBM00763.1"/>
    <property type="molecule type" value="Genomic_DNA"/>
</dbReference>
<sequence>MSRFEVTRELYRYGTRNFEPWSDDEGDTRAGTFPPDFRTTPVPRLSLWNSKPYRKQLSHSLFKINSLICDICCLLGESAYHGSKVAFRAHLKIKKGFFP</sequence>
<proteinExistence type="predicted"/>
<gene>
    <name evidence="1" type="ORF">AVEN_150924_1</name>
</gene>
<dbReference type="Proteomes" id="UP000499080">
    <property type="component" value="Unassembled WGS sequence"/>
</dbReference>
<dbReference type="AlphaFoldDB" id="A0A4Y2C8T0"/>
<reference evidence="1 2" key="1">
    <citation type="journal article" date="2019" name="Sci. Rep.">
        <title>Orb-weaving spider Araneus ventricosus genome elucidates the spidroin gene catalogue.</title>
        <authorList>
            <person name="Kono N."/>
            <person name="Nakamura H."/>
            <person name="Ohtoshi R."/>
            <person name="Moran D.A.P."/>
            <person name="Shinohara A."/>
            <person name="Yoshida Y."/>
            <person name="Fujiwara M."/>
            <person name="Mori M."/>
            <person name="Tomita M."/>
            <person name="Arakawa K."/>
        </authorList>
    </citation>
    <scope>NUCLEOTIDE SEQUENCE [LARGE SCALE GENOMIC DNA]</scope>
</reference>
<evidence type="ECO:0000313" key="2">
    <source>
        <dbReference type="Proteomes" id="UP000499080"/>
    </source>
</evidence>
<evidence type="ECO:0000313" key="1">
    <source>
        <dbReference type="EMBL" id="GBM00763.1"/>
    </source>
</evidence>
<protein>
    <submittedName>
        <fullName evidence="1">Uncharacterized protein</fullName>
    </submittedName>
</protein>
<organism evidence="1 2">
    <name type="scientific">Araneus ventricosus</name>
    <name type="common">Orbweaver spider</name>
    <name type="synonym">Epeira ventricosa</name>
    <dbReference type="NCBI Taxonomy" id="182803"/>
    <lineage>
        <taxon>Eukaryota</taxon>
        <taxon>Metazoa</taxon>
        <taxon>Ecdysozoa</taxon>
        <taxon>Arthropoda</taxon>
        <taxon>Chelicerata</taxon>
        <taxon>Arachnida</taxon>
        <taxon>Araneae</taxon>
        <taxon>Araneomorphae</taxon>
        <taxon>Entelegynae</taxon>
        <taxon>Araneoidea</taxon>
        <taxon>Araneidae</taxon>
        <taxon>Araneus</taxon>
    </lineage>
</organism>